<organism evidence="3 4">
    <name type="scientific">Diaporthe helianthi</name>
    <dbReference type="NCBI Taxonomy" id="158607"/>
    <lineage>
        <taxon>Eukaryota</taxon>
        <taxon>Fungi</taxon>
        <taxon>Dikarya</taxon>
        <taxon>Ascomycota</taxon>
        <taxon>Pezizomycotina</taxon>
        <taxon>Sordariomycetes</taxon>
        <taxon>Sordariomycetidae</taxon>
        <taxon>Diaporthales</taxon>
        <taxon>Diaporthaceae</taxon>
        <taxon>Diaporthe</taxon>
    </lineage>
</organism>
<keyword evidence="1" id="KW-0472">Membrane</keyword>
<reference evidence="3" key="1">
    <citation type="submission" date="2017-09" db="EMBL/GenBank/DDBJ databases">
        <title>Polyketide synthases of a Diaporthe helianthi virulent isolate.</title>
        <authorList>
            <person name="Baroncelli R."/>
        </authorList>
    </citation>
    <scope>NUCLEOTIDE SEQUENCE [LARGE SCALE GENOMIC DNA]</scope>
    <source>
        <strain evidence="3">7/96</strain>
    </source>
</reference>
<dbReference type="AlphaFoldDB" id="A0A2P5IGI2"/>
<feature type="domain" description="Rhodopsin" evidence="2">
    <location>
        <begin position="35"/>
        <end position="92"/>
    </location>
</feature>
<dbReference type="InterPro" id="IPR049326">
    <property type="entry name" value="Rhodopsin_dom_fungi"/>
</dbReference>
<dbReference type="InParanoid" id="A0A2P5IGI2"/>
<dbReference type="EMBL" id="MAVT02000001">
    <property type="protein sequence ID" value="POS81602.1"/>
    <property type="molecule type" value="Genomic_DNA"/>
</dbReference>
<protein>
    <recommendedName>
        <fullName evidence="2">Rhodopsin domain-containing protein</fullName>
    </recommendedName>
</protein>
<dbReference type="STRING" id="158607.A0A2P5IGI2"/>
<evidence type="ECO:0000259" key="2">
    <source>
        <dbReference type="Pfam" id="PF20684"/>
    </source>
</evidence>
<dbReference type="OrthoDB" id="5401779at2759"/>
<feature type="transmembrane region" description="Helical" evidence="1">
    <location>
        <begin position="51"/>
        <end position="68"/>
    </location>
</feature>
<accession>A0A2P5IGI2</accession>
<feature type="transmembrane region" description="Helical" evidence="1">
    <location>
        <begin position="21"/>
        <end position="39"/>
    </location>
</feature>
<dbReference type="Proteomes" id="UP000094444">
    <property type="component" value="Unassembled WGS sequence"/>
</dbReference>
<keyword evidence="1" id="KW-0812">Transmembrane</keyword>
<proteinExistence type="predicted"/>
<evidence type="ECO:0000313" key="3">
    <source>
        <dbReference type="EMBL" id="POS81602.1"/>
    </source>
</evidence>
<evidence type="ECO:0000256" key="1">
    <source>
        <dbReference type="SAM" id="Phobius"/>
    </source>
</evidence>
<evidence type="ECO:0000313" key="4">
    <source>
        <dbReference type="Proteomes" id="UP000094444"/>
    </source>
</evidence>
<keyword evidence="1" id="KW-1133">Transmembrane helix</keyword>
<name>A0A2P5IGI2_DIAHE</name>
<sequence length="98" mass="10663">MKRDAIDDGVPNPRGGINAKLSIAFACLSFVLVALRLLVRCLVNKLAGQDDYLIVGSLIMAIGLAVTYNKEAENGFGLHTEQVDYPHKVEAFKASHLH</sequence>
<keyword evidence="4" id="KW-1185">Reference proteome</keyword>
<comment type="caution">
    <text evidence="3">The sequence shown here is derived from an EMBL/GenBank/DDBJ whole genome shotgun (WGS) entry which is preliminary data.</text>
</comment>
<gene>
    <name evidence="3" type="ORF">DHEL01_v200040</name>
</gene>
<dbReference type="Pfam" id="PF20684">
    <property type="entry name" value="Fung_rhodopsin"/>
    <property type="match status" value="1"/>
</dbReference>